<dbReference type="OrthoDB" id="9793283at2"/>
<evidence type="ECO:0000256" key="2">
    <source>
        <dbReference type="ARBA" id="ARBA00022448"/>
    </source>
</evidence>
<dbReference type="InterPro" id="IPR020846">
    <property type="entry name" value="MFS_dom"/>
</dbReference>
<dbReference type="AlphaFoldDB" id="B3EJT1"/>
<feature type="transmembrane region" description="Helical" evidence="6">
    <location>
        <begin position="7"/>
        <end position="27"/>
    </location>
</feature>
<dbReference type="InterPro" id="IPR011701">
    <property type="entry name" value="MFS"/>
</dbReference>
<evidence type="ECO:0000256" key="4">
    <source>
        <dbReference type="ARBA" id="ARBA00022989"/>
    </source>
</evidence>
<dbReference type="STRING" id="331678.Cphamn1_1524"/>
<evidence type="ECO:0000256" key="3">
    <source>
        <dbReference type="ARBA" id="ARBA00022692"/>
    </source>
</evidence>
<protein>
    <submittedName>
        <fullName evidence="8">Major facilitator superfamily MFS_1</fullName>
    </submittedName>
</protein>
<feature type="transmembrane region" description="Helical" evidence="6">
    <location>
        <begin position="158"/>
        <end position="178"/>
    </location>
</feature>
<organism evidence="8">
    <name type="scientific">Chlorobium phaeobacteroides (strain BS1)</name>
    <dbReference type="NCBI Taxonomy" id="331678"/>
    <lineage>
        <taxon>Bacteria</taxon>
        <taxon>Pseudomonadati</taxon>
        <taxon>Chlorobiota</taxon>
        <taxon>Chlorobiia</taxon>
        <taxon>Chlorobiales</taxon>
        <taxon>Chlorobiaceae</taxon>
        <taxon>Chlorobium/Pelodictyon group</taxon>
        <taxon>Chlorobium</taxon>
    </lineage>
</organism>
<feature type="transmembrane region" description="Helical" evidence="6">
    <location>
        <begin position="39"/>
        <end position="59"/>
    </location>
</feature>
<dbReference type="PANTHER" id="PTHR23504">
    <property type="entry name" value="MAJOR FACILITATOR SUPERFAMILY DOMAIN-CONTAINING PROTEIN 10"/>
    <property type="match status" value="1"/>
</dbReference>
<keyword evidence="5 6" id="KW-0472">Membrane</keyword>
<dbReference type="PROSITE" id="PS50850">
    <property type="entry name" value="MFS"/>
    <property type="match status" value="1"/>
</dbReference>
<dbReference type="PANTHER" id="PTHR23504:SF15">
    <property type="entry name" value="MAJOR FACILITATOR SUPERFAMILY (MFS) PROFILE DOMAIN-CONTAINING PROTEIN"/>
    <property type="match status" value="1"/>
</dbReference>
<evidence type="ECO:0000256" key="5">
    <source>
        <dbReference type="ARBA" id="ARBA00023136"/>
    </source>
</evidence>
<dbReference type="HOGENOM" id="CLU_001265_10_11_10"/>
<feature type="transmembrane region" description="Helical" evidence="6">
    <location>
        <begin position="294"/>
        <end position="312"/>
    </location>
</feature>
<dbReference type="GO" id="GO:0016020">
    <property type="term" value="C:membrane"/>
    <property type="evidence" value="ECO:0007669"/>
    <property type="project" value="UniProtKB-SubCell"/>
</dbReference>
<sequence length="425" mass="45935">MKKSPLAILFLTVLLDLIGFGIVLPLLPTYAKDLGASPLMIGFIAATYSGMQFLFSPIWGRLSDFIGRRPVMLVSIFMAAVSYLFFAHASTIPLLILARALSGIGSANIAAAQAYITDVTDSKSRSTAMGMLGAAFGIGFIIGPLIGGFLKHNFGIEMVGYVASALIALDFILAVFFLTESNKDAQKISHFLKISLARTGKPILTSMQEKSAAYFKGISNALSHKPIALLMSANFIFTFGIINMQIAAILLWKEYFMATDQQIGYLFAYVGFISVVVQGGLIGKLNKRFGEHKLFLLGHIITFVGVFFIPFIPPTTLFTLGLGILLFFSIGTSLVNPINISLISLYSYTQKQGQIMGYGQSVNSLARILGPFSGSILYGMIPSMPFVVAGVLMLVGTIISLSLFKYDIEALEPEPESSTDPQTAE</sequence>
<keyword evidence="2" id="KW-0813">Transport</keyword>
<feature type="transmembrane region" description="Helical" evidence="6">
    <location>
        <begin position="227"/>
        <end position="251"/>
    </location>
</feature>
<comment type="subcellular location">
    <subcellularLocation>
        <location evidence="1">Membrane</location>
        <topology evidence="1">Multi-pass membrane protein</topology>
    </subcellularLocation>
</comment>
<dbReference type="KEGG" id="cpb:Cphamn1_1524"/>
<dbReference type="InterPro" id="IPR036259">
    <property type="entry name" value="MFS_trans_sf"/>
</dbReference>
<feature type="transmembrane region" description="Helical" evidence="6">
    <location>
        <begin position="71"/>
        <end position="90"/>
    </location>
</feature>
<keyword evidence="3 6" id="KW-0812">Transmembrane</keyword>
<gene>
    <name evidence="8" type="ordered locus">Cphamn1_1524</name>
</gene>
<dbReference type="EMBL" id="CP001101">
    <property type="protein sequence ID" value="ACE04450.1"/>
    <property type="molecule type" value="Genomic_DNA"/>
</dbReference>
<name>B3EJT1_CHLPB</name>
<dbReference type="PRINTS" id="PR01035">
    <property type="entry name" value="TCRTETA"/>
</dbReference>
<dbReference type="SUPFAM" id="SSF103473">
    <property type="entry name" value="MFS general substrate transporter"/>
    <property type="match status" value="1"/>
</dbReference>
<dbReference type="Pfam" id="PF07690">
    <property type="entry name" value="MFS_1"/>
    <property type="match status" value="1"/>
</dbReference>
<proteinExistence type="predicted"/>
<keyword evidence="4 6" id="KW-1133">Transmembrane helix</keyword>
<feature type="transmembrane region" description="Helical" evidence="6">
    <location>
        <begin position="128"/>
        <end position="146"/>
    </location>
</feature>
<dbReference type="GO" id="GO:0022857">
    <property type="term" value="F:transmembrane transporter activity"/>
    <property type="evidence" value="ECO:0007669"/>
    <property type="project" value="InterPro"/>
</dbReference>
<accession>B3EJT1</accession>
<evidence type="ECO:0000256" key="1">
    <source>
        <dbReference type="ARBA" id="ARBA00004141"/>
    </source>
</evidence>
<feature type="transmembrane region" description="Helical" evidence="6">
    <location>
        <begin position="263"/>
        <end position="282"/>
    </location>
</feature>
<feature type="transmembrane region" description="Helical" evidence="6">
    <location>
        <begin position="318"/>
        <end position="343"/>
    </location>
</feature>
<dbReference type="CDD" id="cd17330">
    <property type="entry name" value="MFS_SLC46_TetA_like"/>
    <property type="match status" value="1"/>
</dbReference>
<dbReference type="InterPro" id="IPR001958">
    <property type="entry name" value="Tet-R_TetA/multi-R_MdtG-like"/>
</dbReference>
<dbReference type="eggNOG" id="COG2814">
    <property type="taxonomic scope" value="Bacteria"/>
</dbReference>
<dbReference type="Gene3D" id="1.20.1250.20">
    <property type="entry name" value="MFS general substrate transporter like domains"/>
    <property type="match status" value="1"/>
</dbReference>
<reference evidence="8" key="1">
    <citation type="submission" date="2008-06" db="EMBL/GenBank/DDBJ databases">
        <title>Complete sequence of Chlorobium phaeobacteroides BS1.</title>
        <authorList>
            <consortium name="US DOE Joint Genome Institute"/>
            <person name="Lucas S."/>
            <person name="Copeland A."/>
            <person name="Lapidus A."/>
            <person name="Glavina del Rio T."/>
            <person name="Dalin E."/>
            <person name="Tice H."/>
            <person name="Bruce D."/>
            <person name="Goodwin L."/>
            <person name="Pitluck S."/>
            <person name="Schmutz J."/>
            <person name="Larimer F."/>
            <person name="Land M."/>
            <person name="Hauser L."/>
            <person name="Kyrpides N."/>
            <person name="Ovchinnikova G."/>
            <person name="Li T."/>
            <person name="Liu Z."/>
            <person name="Zhao F."/>
            <person name="Overmann J."/>
            <person name="Bryant D.A."/>
            <person name="Richardson P."/>
        </authorList>
    </citation>
    <scope>NUCLEOTIDE SEQUENCE [LARGE SCALE GENOMIC DNA]</scope>
    <source>
        <strain evidence="8">BS1</strain>
    </source>
</reference>
<evidence type="ECO:0000259" key="7">
    <source>
        <dbReference type="PROSITE" id="PS50850"/>
    </source>
</evidence>
<evidence type="ECO:0000313" key="8">
    <source>
        <dbReference type="EMBL" id="ACE04450.1"/>
    </source>
</evidence>
<feature type="transmembrane region" description="Helical" evidence="6">
    <location>
        <begin position="387"/>
        <end position="404"/>
    </location>
</feature>
<evidence type="ECO:0000256" key="6">
    <source>
        <dbReference type="SAM" id="Phobius"/>
    </source>
</evidence>
<feature type="domain" description="Major facilitator superfamily (MFS) profile" evidence="7">
    <location>
        <begin position="5"/>
        <end position="408"/>
    </location>
</feature>